<evidence type="ECO:0000256" key="5">
    <source>
        <dbReference type="ARBA" id="ARBA00038347"/>
    </source>
</evidence>
<feature type="transmembrane region" description="Helical" evidence="10">
    <location>
        <begin position="104"/>
        <end position="120"/>
    </location>
</feature>
<dbReference type="InterPro" id="IPR011701">
    <property type="entry name" value="MFS"/>
</dbReference>
<feature type="transmembrane region" description="Helical" evidence="10">
    <location>
        <begin position="333"/>
        <end position="354"/>
    </location>
</feature>
<dbReference type="PROSITE" id="PS50850">
    <property type="entry name" value="MFS"/>
    <property type="match status" value="1"/>
</dbReference>
<reference evidence="13" key="3">
    <citation type="submission" date="2025-08" db="UniProtKB">
        <authorList>
            <consortium name="RefSeq"/>
        </authorList>
    </citation>
    <scope>IDENTIFICATION</scope>
    <source>
        <strain evidence="13">CBS 342.82</strain>
    </source>
</reference>
<reference evidence="13" key="1">
    <citation type="submission" date="2020-01" db="EMBL/GenBank/DDBJ databases">
        <authorList>
            <consortium name="DOE Joint Genome Institute"/>
            <person name="Haridas S."/>
            <person name="Albert R."/>
            <person name="Binder M."/>
            <person name="Bloem J."/>
            <person name="Labutti K."/>
            <person name="Salamov A."/>
            <person name="Andreopoulos B."/>
            <person name="Baker S.E."/>
            <person name="Barry K."/>
            <person name="Bills G."/>
            <person name="Bluhm B.H."/>
            <person name="Cannon C."/>
            <person name="Castanera R."/>
            <person name="Culley D.E."/>
            <person name="Daum C."/>
            <person name="Ezra D."/>
            <person name="Gonzalez J.B."/>
            <person name="Henrissat B."/>
            <person name="Kuo A."/>
            <person name="Liang C."/>
            <person name="Lipzen A."/>
            <person name="Lutzoni F."/>
            <person name="Magnuson J."/>
            <person name="Mondo S."/>
            <person name="Nolan M."/>
            <person name="Ohm R."/>
            <person name="Pangilinan J."/>
            <person name="Park H.-J."/>
            <person name="Ramirez L."/>
            <person name="Alfaro M."/>
            <person name="Sun H."/>
            <person name="Tritt A."/>
            <person name="Yoshinaga Y."/>
            <person name="Zwiers L.-H."/>
            <person name="Turgeon B.G."/>
            <person name="Goodwin S.B."/>
            <person name="Spatafora J.W."/>
            <person name="Crous P.W."/>
            <person name="Grigoriev I.V."/>
        </authorList>
    </citation>
    <scope>NUCLEOTIDE SEQUENCE</scope>
    <source>
        <strain evidence="13">CBS 342.82</strain>
    </source>
</reference>
<dbReference type="CDD" id="cd17323">
    <property type="entry name" value="MFS_Tpo1_MDR_like"/>
    <property type="match status" value="1"/>
</dbReference>
<dbReference type="RefSeq" id="XP_033458342.1">
    <property type="nucleotide sequence ID" value="XM_033602291.1"/>
</dbReference>
<protein>
    <recommendedName>
        <fullName evidence="7">Cercosporin MFS transporter CTB4</fullName>
    </recommendedName>
    <alternativeName>
        <fullName evidence="8">Cercosporin toxin biosynthesis cluster protein 4</fullName>
    </alternativeName>
</protein>
<keyword evidence="12" id="KW-1185">Reference proteome</keyword>
<comment type="similarity">
    <text evidence="5">Belongs to the major facilitator superfamily. CAR1 family.</text>
</comment>
<feature type="transmembrane region" description="Helical" evidence="10">
    <location>
        <begin position="407"/>
        <end position="428"/>
    </location>
</feature>
<proteinExistence type="inferred from homology"/>
<evidence type="ECO:0000259" key="11">
    <source>
        <dbReference type="PROSITE" id="PS50850"/>
    </source>
</evidence>
<evidence type="ECO:0000256" key="6">
    <source>
        <dbReference type="ARBA" id="ARBA00053977"/>
    </source>
</evidence>
<keyword evidence="4 10" id="KW-0472">Membrane</keyword>
<keyword evidence="3 10" id="KW-1133">Transmembrane helix</keyword>
<comment type="subcellular location">
    <subcellularLocation>
        <location evidence="1">Membrane</location>
        <topology evidence="1">Multi-pass membrane protein</topology>
    </subcellularLocation>
</comment>
<dbReference type="Pfam" id="PF07690">
    <property type="entry name" value="MFS_1"/>
    <property type="match status" value="1"/>
</dbReference>
<dbReference type="FunFam" id="1.20.1250.20:FF:000011">
    <property type="entry name" value="MFS multidrug transporter, putative"/>
    <property type="match status" value="1"/>
</dbReference>
<evidence type="ECO:0000256" key="9">
    <source>
        <dbReference type="SAM" id="MobiDB-lite"/>
    </source>
</evidence>
<dbReference type="InterPro" id="IPR020846">
    <property type="entry name" value="MFS_dom"/>
</dbReference>
<dbReference type="OrthoDB" id="6770063at2759"/>
<evidence type="ECO:0000256" key="4">
    <source>
        <dbReference type="ARBA" id="ARBA00023136"/>
    </source>
</evidence>
<evidence type="ECO:0000256" key="10">
    <source>
        <dbReference type="SAM" id="Phobius"/>
    </source>
</evidence>
<dbReference type="Gene3D" id="1.20.1250.20">
    <property type="entry name" value="MFS general substrate transporter like domains"/>
    <property type="match status" value="1"/>
</dbReference>
<evidence type="ECO:0000256" key="1">
    <source>
        <dbReference type="ARBA" id="ARBA00004141"/>
    </source>
</evidence>
<feature type="transmembrane region" description="Helical" evidence="10">
    <location>
        <begin position="295"/>
        <end position="321"/>
    </location>
</feature>
<feature type="domain" description="Major facilitator superfamily (MFS) profile" evidence="11">
    <location>
        <begin position="65"/>
        <end position="496"/>
    </location>
</feature>
<dbReference type="GO" id="GO:0022857">
    <property type="term" value="F:transmembrane transporter activity"/>
    <property type="evidence" value="ECO:0007669"/>
    <property type="project" value="InterPro"/>
</dbReference>
<gene>
    <name evidence="13" type="ORF">K489DRAFT_342089</name>
</gene>
<accession>A0A6J3LZW8</accession>
<evidence type="ECO:0000256" key="8">
    <source>
        <dbReference type="ARBA" id="ARBA00077167"/>
    </source>
</evidence>
<dbReference type="GeneID" id="54360091"/>
<feature type="region of interest" description="Disordered" evidence="9">
    <location>
        <begin position="1"/>
        <end position="57"/>
    </location>
</feature>
<feature type="compositionally biased region" description="Basic and acidic residues" evidence="9">
    <location>
        <begin position="1"/>
        <end position="30"/>
    </location>
</feature>
<feature type="transmembrane region" description="Helical" evidence="10">
    <location>
        <begin position="157"/>
        <end position="178"/>
    </location>
</feature>
<dbReference type="PANTHER" id="PTHR23502">
    <property type="entry name" value="MAJOR FACILITATOR SUPERFAMILY"/>
    <property type="match status" value="1"/>
</dbReference>
<evidence type="ECO:0000256" key="7">
    <source>
        <dbReference type="ARBA" id="ARBA00069139"/>
    </source>
</evidence>
<reference evidence="13" key="2">
    <citation type="submission" date="2020-04" db="EMBL/GenBank/DDBJ databases">
        <authorList>
            <consortium name="NCBI Genome Project"/>
        </authorList>
    </citation>
    <scope>NUCLEOTIDE SEQUENCE</scope>
    <source>
        <strain evidence="13">CBS 342.82</strain>
    </source>
</reference>
<feature type="transmembrane region" description="Helical" evidence="10">
    <location>
        <begin position="65"/>
        <end position="84"/>
    </location>
</feature>
<dbReference type="AlphaFoldDB" id="A0A6J3LZW8"/>
<evidence type="ECO:0000256" key="3">
    <source>
        <dbReference type="ARBA" id="ARBA00022989"/>
    </source>
</evidence>
<evidence type="ECO:0000313" key="12">
    <source>
        <dbReference type="Proteomes" id="UP000504637"/>
    </source>
</evidence>
<dbReference type="Proteomes" id="UP000504637">
    <property type="component" value="Unplaced"/>
</dbReference>
<keyword evidence="2 10" id="KW-0812">Transmembrane</keyword>
<feature type="transmembrane region" description="Helical" evidence="10">
    <location>
        <begin position="440"/>
        <end position="461"/>
    </location>
</feature>
<sequence>MSARSDSDVKSDAKPFDSDVESGPKPEIKTEIPASKPQDPNLVTWDGPKDPENPKNWPDAKKWRYTVTVSVFCFISPISSSMVAPALQQLGRDLGTTSDLEVELALSIFLLAYAIGPIFFGPMSELHGRVRILQLSNLWYLAWNLGCGFAQNKAEFFVFRFLAGLGGSAPLAIGGGALSDVWMPHNKGKAMAIYTLSPILGPVIGPIAGGFIAERSTWRWVFWSTSAFALFIQCIGLWGLTESHAPTLLRRKRERLVKETGNTALHTGEGPPMSLPKRLADAFTRPLKMFATQPIVMLISVYIAYIFGLNYLLFVIFPGVYTGVYGEPIGIAGLHYAALGIGLIIGLFVQFFFIDKVYMRLKKRNNNVGRPEFRIPTMVIGSVLVTAGLFWYGWSVQSRNHWVVPDLGIIVFSAGTMICLNGMQTYIIETYMKYAASAMAASAILRSLCGFSFPLFAPYLYNALGYGWGTSVLAFISIAIGWTAPFIFWFYGPKLRAVSKFASG</sequence>
<dbReference type="SUPFAM" id="SSF103473">
    <property type="entry name" value="MFS general substrate transporter"/>
    <property type="match status" value="1"/>
</dbReference>
<evidence type="ECO:0000256" key="2">
    <source>
        <dbReference type="ARBA" id="ARBA00022692"/>
    </source>
</evidence>
<dbReference type="InterPro" id="IPR036259">
    <property type="entry name" value="MFS_trans_sf"/>
</dbReference>
<feature type="transmembrane region" description="Helical" evidence="10">
    <location>
        <begin position="467"/>
        <end position="491"/>
    </location>
</feature>
<feature type="transmembrane region" description="Helical" evidence="10">
    <location>
        <begin position="190"/>
        <end position="208"/>
    </location>
</feature>
<dbReference type="PANTHER" id="PTHR23502:SF143">
    <property type="entry name" value="MULTIDRUG TRANSPORTER, PUTATIVE (AFU_ORTHOLOGUE AFUA_7G04900)-RELATED"/>
    <property type="match status" value="1"/>
</dbReference>
<feature type="transmembrane region" description="Helical" evidence="10">
    <location>
        <begin position="375"/>
        <end position="395"/>
    </location>
</feature>
<dbReference type="GO" id="GO:0016020">
    <property type="term" value="C:membrane"/>
    <property type="evidence" value="ECO:0007669"/>
    <property type="project" value="UniProtKB-SubCell"/>
</dbReference>
<evidence type="ECO:0000313" key="13">
    <source>
        <dbReference type="RefSeq" id="XP_033458342.1"/>
    </source>
</evidence>
<organism evidence="13">
    <name type="scientific">Dissoconium aciculare CBS 342.82</name>
    <dbReference type="NCBI Taxonomy" id="1314786"/>
    <lineage>
        <taxon>Eukaryota</taxon>
        <taxon>Fungi</taxon>
        <taxon>Dikarya</taxon>
        <taxon>Ascomycota</taxon>
        <taxon>Pezizomycotina</taxon>
        <taxon>Dothideomycetes</taxon>
        <taxon>Dothideomycetidae</taxon>
        <taxon>Mycosphaerellales</taxon>
        <taxon>Dissoconiaceae</taxon>
        <taxon>Dissoconium</taxon>
    </lineage>
</organism>
<name>A0A6J3LZW8_9PEZI</name>
<feature type="compositionally biased region" description="Basic and acidic residues" evidence="9">
    <location>
        <begin position="47"/>
        <end position="57"/>
    </location>
</feature>
<comment type="function">
    <text evidence="6">MFS transporter; part of the gene cluster that mediates the biosynthesis of cercosporin, a light-activated, non-host-selective toxin. The perylenequinone chromophore of cercosporin absorbs light energy to attain an electronically-activated triplet state and produces active oxygen species such as the hydroxyl radical, superoxide, hydrogen peroxide or singlet oxygen upon reaction with oxygen molecules. These reactive oxygen species cause damage to various cellular components including lipids, proteins and nucleic acids. Responsible for secretion and accumulation of cercosporin, but does not play any roles in self-protection against the toxicity of cercosporin.</text>
</comment>